<comment type="catalytic activity">
    <reaction evidence="9">
        <text>uridine(38/39/40) in tRNA = pseudouridine(38/39/40) in tRNA</text>
        <dbReference type="Rhea" id="RHEA:22376"/>
        <dbReference type="Rhea" id="RHEA-COMP:10085"/>
        <dbReference type="Rhea" id="RHEA-COMP:10087"/>
        <dbReference type="ChEBI" id="CHEBI:65314"/>
        <dbReference type="ChEBI" id="CHEBI:65315"/>
        <dbReference type="EC" id="5.4.99.12"/>
    </reaction>
</comment>
<evidence type="ECO:0000256" key="12">
    <source>
        <dbReference type="ARBA" id="ARBA00066509"/>
    </source>
</evidence>
<dbReference type="InterPro" id="IPR020094">
    <property type="entry name" value="TruA/RsuA/RluB/E/F_N"/>
</dbReference>
<evidence type="ECO:0000313" key="22">
    <source>
        <dbReference type="EMBL" id="CBY08802.1"/>
    </source>
</evidence>
<evidence type="ECO:0000256" key="19">
    <source>
        <dbReference type="PIRSR" id="PIRSR641708-2"/>
    </source>
</evidence>
<dbReference type="GO" id="GO:1990481">
    <property type="term" value="P:mRNA pseudouridine synthesis"/>
    <property type="evidence" value="ECO:0007669"/>
    <property type="project" value="TreeGrafter"/>
</dbReference>
<keyword evidence="5" id="KW-0819">tRNA processing</keyword>
<dbReference type="InParanoid" id="E4XB01"/>
<evidence type="ECO:0000256" key="4">
    <source>
        <dbReference type="ARBA" id="ARBA00022664"/>
    </source>
</evidence>
<dbReference type="PANTHER" id="PTHR11142">
    <property type="entry name" value="PSEUDOURIDYLATE SYNTHASE"/>
    <property type="match status" value="1"/>
</dbReference>
<dbReference type="PANTHER" id="PTHR11142:SF4">
    <property type="entry name" value="PSEUDOURIDYLATE SYNTHASE 1 HOMOLOG"/>
    <property type="match status" value="1"/>
</dbReference>
<dbReference type="GO" id="GO:0005634">
    <property type="term" value="C:nucleus"/>
    <property type="evidence" value="ECO:0007669"/>
    <property type="project" value="UniProtKB-SubCell"/>
</dbReference>
<evidence type="ECO:0000256" key="9">
    <source>
        <dbReference type="ARBA" id="ARBA00052184"/>
    </source>
</evidence>
<name>E4XB01_OIKDI</name>
<dbReference type="InterPro" id="IPR020095">
    <property type="entry name" value="PsdUridine_synth_TruA_C"/>
</dbReference>
<dbReference type="FunFam" id="3.30.70.660:FF:000002">
    <property type="entry name" value="tRNA pseudouridine synthase"/>
    <property type="match status" value="1"/>
</dbReference>
<comment type="similarity">
    <text evidence="3">Belongs to the tRNA pseudouridine synthase TruA family.</text>
</comment>
<keyword evidence="4" id="KW-0507">mRNA processing</keyword>
<dbReference type="InterPro" id="IPR020097">
    <property type="entry name" value="PsdUridine_synth_TruA_a/b_dom"/>
</dbReference>
<protein>
    <recommendedName>
        <fullName evidence="13">Pseudouridylate synthase 1 homolog</fullName>
        <ecNumber evidence="12">5.4.99.12</ecNumber>
    </recommendedName>
    <alternativeName>
        <fullName evidence="14">tRNA pseudouridine synthase 1</fullName>
    </alternativeName>
    <alternativeName>
        <fullName evidence="17">tRNA pseudouridine(38-40) synthase</fullName>
    </alternativeName>
    <alternativeName>
        <fullName evidence="15">tRNA pseudouridylate synthase I</fullName>
    </alternativeName>
    <alternativeName>
        <fullName evidence="16">tRNA-uridine isomerase I</fullName>
    </alternativeName>
</protein>
<comment type="catalytic activity">
    <reaction evidence="8">
        <text>a uridine in tRNA = a pseudouridine in tRNA</text>
        <dbReference type="Rhea" id="RHEA:54572"/>
        <dbReference type="Rhea" id="RHEA-COMP:13339"/>
        <dbReference type="Rhea" id="RHEA-COMP:13934"/>
        <dbReference type="ChEBI" id="CHEBI:65314"/>
        <dbReference type="ChEBI" id="CHEBI:65315"/>
    </reaction>
</comment>
<gene>
    <name evidence="22" type="ORF">GSOID_T00005640001</name>
</gene>
<dbReference type="SUPFAM" id="SSF55120">
    <property type="entry name" value="Pseudouridine synthase"/>
    <property type="match status" value="1"/>
</dbReference>
<sequence length="443" mass="50915">MAEVSENVKQESQQEITEETGTAEEDIKIENDRNGIPIPIPRNSSKKDYKNLVKQKKSRAWTDGGDGSLKDKETLVGGPKKKVAILISYCGKNYHGLQHNPGDDKVDTIEKRVFQALVAAKVVYSNVINDRKKCAYQSCSRTDKGVSAIGNVASLKCKIPKNLCELVNAHLPDDIRLTSFEQVTKGFCAKKRCTHRTYSYYCPTICFGSKEDWDRPSSFRISTEKLEGVRELLKKYIGTRSYHNFTSGKRQGDESAKRHILDFRIQGDPFICNEWEYVELRVVGQSFMIHQIRKMVGLIIARAGNHCQDDHWERAFQRPFEDVPKAPGNGLVLRQVHYDVYNKDYGTDKRRALEWTDKQNDMDDFATKNILPVIFKMDTEEESMVEWLKTLQVHDFTGARAEKQWEKQEFERKEALKRPLKVEESLHLPKMSKLDVEIASVQA</sequence>
<evidence type="ECO:0000256" key="16">
    <source>
        <dbReference type="ARBA" id="ARBA00080849"/>
    </source>
</evidence>
<dbReference type="CDD" id="cd02568">
    <property type="entry name" value="PseudoU_synth_PUS1_PUS2"/>
    <property type="match status" value="1"/>
</dbReference>
<feature type="active site" description="Nucleophile" evidence="18">
    <location>
        <position position="143"/>
    </location>
</feature>
<dbReference type="InterPro" id="IPR041708">
    <property type="entry name" value="PUS1/PUS2-like"/>
</dbReference>
<dbReference type="OrthoDB" id="10256309at2759"/>
<organism evidence="22">
    <name type="scientific">Oikopleura dioica</name>
    <name type="common">Tunicate</name>
    <dbReference type="NCBI Taxonomy" id="34765"/>
    <lineage>
        <taxon>Eukaryota</taxon>
        <taxon>Metazoa</taxon>
        <taxon>Chordata</taxon>
        <taxon>Tunicata</taxon>
        <taxon>Appendicularia</taxon>
        <taxon>Copelata</taxon>
        <taxon>Oikopleuridae</taxon>
        <taxon>Oikopleura</taxon>
    </lineage>
</organism>
<feature type="domain" description="Pseudouridine synthase I TruA alpha/beta" evidence="21">
    <location>
        <begin position="234"/>
        <end position="339"/>
    </location>
</feature>
<dbReference type="NCBIfam" id="TIGR00071">
    <property type="entry name" value="hisT_truA"/>
    <property type="match status" value="1"/>
</dbReference>
<evidence type="ECO:0000256" key="5">
    <source>
        <dbReference type="ARBA" id="ARBA00022694"/>
    </source>
</evidence>
<dbReference type="Proteomes" id="UP000001307">
    <property type="component" value="Unassembled WGS sequence"/>
</dbReference>
<keyword evidence="6" id="KW-0413">Isomerase</keyword>
<dbReference type="EMBL" id="FN653033">
    <property type="protein sequence ID" value="CBY08802.1"/>
    <property type="molecule type" value="Genomic_DNA"/>
</dbReference>
<dbReference type="InterPro" id="IPR001406">
    <property type="entry name" value="PsdUridine_synth_TruA"/>
</dbReference>
<evidence type="ECO:0000256" key="10">
    <source>
        <dbReference type="ARBA" id="ARBA00053709"/>
    </source>
</evidence>
<accession>E4XB01</accession>
<dbReference type="AlphaFoldDB" id="E4XB01"/>
<evidence type="ECO:0000256" key="6">
    <source>
        <dbReference type="ARBA" id="ARBA00023235"/>
    </source>
</evidence>
<comment type="function">
    <text evidence="10">Pseudouridylate synthase that catalyzes pseudouridylation of tRNAs and mRNAs. Acts on positions 27/28 in the anticodon stem and also positions 34 and 36 in the anticodon of an intron containing tRNA. Also catalyzes pseudouridylation of mRNAs: mediates pseudouridylation of mRNAs with the consensus sequence 5'-UGUAG-3'. Acts as a regulator of pre-mRNA splicing by mediating pseudouridylation of pre-mRNAs at locations associated with alternatively spliced regions. Pseudouridylation of pre-mRNAs near splice sites directly regulates mRNA splicing and mRNA 3'-end processing. Involved in regulation of nuclear receptor activity through pseudouridylation of SRA1 mRNA.</text>
</comment>
<proteinExistence type="inferred from homology"/>
<dbReference type="FunCoup" id="E4XB01">
    <property type="interactions" value="876"/>
</dbReference>
<dbReference type="GO" id="GO:0031119">
    <property type="term" value="P:tRNA pseudouridine synthesis"/>
    <property type="evidence" value="ECO:0007669"/>
    <property type="project" value="InterPro"/>
</dbReference>
<reference evidence="22" key="1">
    <citation type="journal article" date="2010" name="Science">
        <title>Plasticity of animal genome architecture unmasked by rapid evolution of a pelagic tunicate.</title>
        <authorList>
            <person name="Denoeud F."/>
            <person name="Henriet S."/>
            <person name="Mungpakdee S."/>
            <person name="Aury J.M."/>
            <person name="Da Silva C."/>
            <person name="Brinkmann H."/>
            <person name="Mikhaleva J."/>
            <person name="Olsen L.C."/>
            <person name="Jubin C."/>
            <person name="Canestro C."/>
            <person name="Bouquet J.M."/>
            <person name="Danks G."/>
            <person name="Poulain J."/>
            <person name="Campsteijn C."/>
            <person name="Adamski M."/>
            <person name="Cross I."/>
            <person name="Yadetie F."/>
            <person name="Muffato M."/>
            <person name="Louis A."/>
            <person name="Butcher S."/>
            <person name="Tsagkogeorga G."/>
            <person name="Konrad A."/>
            <person name="Singh S."/>
            <person name="Jensen M.F."/>
            <person name="Cong E.H."/>
            <person name="Eikeseth-Otteraa H."/>
            <person name="Noel B."/>
            <person name="Anthouard V."/>
            <person name="Porcel B.M."/>
            <person name="Kachouri-Lafond R."/>
            <person name="Nishino A."/>
            <person name="Ugolini M."/>
            <person name="Chourrout P."/>
            <person name="Nishida H."/>
            <person name="Aasland R."/>
            <person name="Huzurbazar S."/>
            <person name="Westhof E."/>
            <person name="Delsuc F."/>
            <person name="Lehrach H."/>
            <person name="Reinhardt R."/>
            <person name="Weissenbach J."/>
            <person name="Roy S.W."/>
            <person name="Artiguenave F."/>
            <person name="Postlethwait J.H."/>
            <person name="Manak J.R."/>
            <person name="Thompson E.M."/>
            <person name="Jaillon O."/>
            <person name="Du Pasquier L."/>
            <person name="Boudinot P."/>
            <person name="Liberles D.A."/>
            <person name="Volff J.N."/>
            <person name="Philippe H."/>
            <person name="Lenhard B."/>
            <person name="Roest Crollius H."/>
            <person name="Wincker P."/>
            <person name="Chourrout D."/>
        </authorList>
    </citation>
    <scope>NUCLEOTIDE SEQUENCE [LARGE SCALE GENOMIC DNA]</scope>
</reference>
<evidence type="ECO:0000256" key="13">
    <source>
        <dbReference type="ARBA" id="ARBA00068582"/>
    </source>
</evidence>
<dbReference type="InterPro" id="IPR020103">
    <property type="entry name" value="PsdUridine_synth_cat_dom_sf"/>
</dbReference>
<evidence type="ECO:0000256" key="20">
    <source>
        <dbReference type="SAM" id="MobiDB-lite"/>
    </source>
</evidence>
<comment type="subcellular location">
    <subcellularLocation>
        <location evidence="2">Nucleus</location>
    </subcellularLocation>
</comment>
<dbReference type="Gene3D" id="3.30.70.580">
    <property type="entry name" value="Pseudouridine synthase I, catalytic domain, N-terminal subdomain"/>
    <property type="match status" value="1"/>
</dbReference>
<evidence type="ECO:0000259" key="21">
    <source>
        <dbReference type="Pfam" id="PF01416"/>
    </source>
</evidence>
<evidence type="ECO:0000256" key="1">
    <source>
        <dbReference type="ARBA" id="ARBA00001166"/>
    </source>
</evidence>
<evidence type="ECO:0000256" key="17">
    <source>
        <dbReference type="ARBA" id="ARBA00081344"/>
    </source>
</evidence>
<feature type="region of interest" description="Disordered" evidence="20">
    <location>
        <begin position="1"/>
        <end position="50"/>
    </location>
</feature>
<dbReference type="EC" id="5.4.99.12" evidence="12"/>
<evidence type="ECO:0000256" key="3">
    <source>
        <dbReference type="ARBA" id="ARBA00009375"/>
    </source>
</evidence>
<evidence type="ECO:0000256" key="11">
    <source>
        <dbReference type="ARBA" id="ARBA00064589"/>
    </source>
</evidence>
<evidence type="ECO:0000256" key="14">
    <source>
        <dbReference type="ARBA" id="ARBA00075153"/>
    </source>
</evidence>
<keyword evidence="7" id="KW-0539">Nucleus</keyword>
<feature type="binding site" evidence="19">
    <location>
        <position position="198"/>
    </location>
    <ligand>
        <name>substrate</name>
    </ligand>
</feature>
<evidence type="ECO:0000256" key="7">
    <source>
        <dbReference type="ARBA" id="ARBA00023242"/>
    </source>
</evidence>
<dbReference type="GO" id="GO:0003723">
    <property type="term" value="F:RNA binding"/>
    <property type="evidence" value="ECO:0007669"/>
    <property type="project" value="InterPro"/>
</dbReference>
<evidence type="ECO:0000313" key="23">
    <source>
        <dbReference type="Proteomes" id="UP000001307"/>
    </source>
</evidence>
<comment type="catalytic activity">
    <reaction evidence="1">
        <text>a uridine in mRNA = a pseudouridine in mRNA</text>
        <dbReference type="Rhea" id="RHEA:56644"/>
        <dbReference type="Rhea" id="RHEA-COMP:14658"/>
        <dbReference type="Rhea" id="RHEA-COMP:14659"/>
        <dbReference type="ChEBI" id="CHEBI:65314"/>
        <dbReference type="ChEBI" id="CHEBI:65315"/>
    </reaction>
</comment>
<dbReference type="FunFam" id="3.30.70.580:FF:000002">
    <property type="entry name" value="tRNA pseudouridine synthase"/>
    <property type="match status" value="1"/>
</dbReference>
<keyword evidence="23" id="KW-1185">Reference proteome</keyword>
<evidence type="ECO:0000256" key="18">
    <source>
        <dbReference type="PIRSR" id="PIRSR641708-1"/>
    </source>
</evidence>
<dbReference type="GO" id="GO:0160147">
    <property type="term" value="F:tRNA pseudouridine(38-40) synthase activity"/>
    <property type="evidence" value="ECO:0007669"/>
    <property type="project" value="UniProtKB-EC"/>
</dbReference>
<evidence type="ECO:0000256" key="2">
    <source>
        <dbReference type="ARBA" id="ARBA00004123"/>
    </source>
</evidence>
<evidence type="ECO:0000256" key="15">
    <source>
        <dbReference type="ARBA" id="ARBA00079087"/>
    </source>
</evidence>
<dbReference type="GO" id="GO:0006397">
    <property type="term" value="P:mRNA processing"/>
    <property type="evidence" value="ECO:0007669"/>
    <property type="project" value="UniProtKB-KW"/>
</dbReference>
<evidence type="ECO:0000256" key="8">
    <source>
        <dbReference type="ARBA" id="ARBA00036943"/>
    </source>
</evidence>
<dbReference type="Gene3D" id="3.30.70.660">
    <property type="entry name" value="Pseudouridine synthase I, catalytic domain, C-terminal subdomain"/>
    <property type="match status" value="1"/>
</dbReference>
<dbReference type="Pfam" id="PF01416">
    <property type="entry name" value="PseudoU_synth_1"/>
    <property type="match status" value="1"/>
</dbReference>
<comment type="subunit">
    <text evidence="11">Monomer. Forms a complex with RARG and the SRA1 RNA in the nucleus.</text>
</comment>